<dbReference type="Proteomes" id="UP000014523">
    <property type="component" value="Unassembled WGS sequence"/>
</dbReference>
<sequence length="132" mass="15663">MIIPSFIDKFLLNKVELSAIDLEQRIISLGLMVESYGVINSETNKLFLKVEDDRETIVNIISDFLTTKKSDEIVEVFWSNFNKYSIVCDIEFVIENISNIFDEDWDFWIIQRDNQWVVENYHEEILSIYVII</sequence>
<dbReference type="EMBL" id="ATGG01000061">
    <property type="protein sequence ID" value="EPF69467.1"/>
    <property type="molecule type" value="Genomic_DNA"/>
</dbReference>
<protein>
    <submittedName>
        <fullName evidence="1">Uncharacterized protein</fullName>
    </submittedName>
</protein>
<gene>
    <name evidence="1" type="ORF">F957_04038</name>
</gene>
<comment type="caution">
    <text evidence="1">The sequence shown here is derived from an EMBL/GenBank/DDBJ whole genome shotgun (WGS) entry which is preliminary data.</text>
</comment>
<keyword evidence="2" id="KW-1185">Reference proteome</keyword>
<accession>A0A829HBN0</accession>
<evidence type="ECO:0000313" key="1">
    <source>
        <dbReference type="EMBL" id="EPF69467.1"/>
    </source>
</evidence>
<reference evidence="1 2" key="1">
    <citation type="submission" date="2013-06" db="EMBL/GenBank/DDBJ databases">
        <title>The Genome Sequence of Acinetobacter gyllenbergii CIP 110306.</title>
        <authorList>
            <consortium name="The Broad Institute Genome Sequencing Platform"/>
            <consortium name="The Broad Institute Genome Sequencing Center for Infectious Disease"/>
            <person name="Cerqueira G."/>
            <person name="Feldgarden M."/>
            <person name="Courvalin P."/>
            <person name="Perichon B."/>
            <person name="Grillot-Courvalin C."/>
            <person name="Clermont D."/>
            <person name="Rocha E."/>
            <person name="Yoon E.-J."/>
            <person name="Nemec A."/>
            <person name="Young S.K."/>
            <person name="Zeng Q."/>
            <person name="Gargeya S."/>
            <person name="Fitzgerald M."/>
            <person name="Abouelleil A."/>
            <person name="Alvarado L."/>
            <person name="Berlin A.M."/>
            <person name="Chapman S.B."/>
            <person name="Dewar J."/>
            <person name="Goldberg J."/>
            <person name="Griggs A."/>
            <person name="Gujja S."/>
            <person name="Hansen M."/>
            <person name="Howarth C."/>
            <person name="Imamovic A."/>
            <person name="Larimer J."/>
            <person name="McCowan C."/>
            <person name="Murphy C."/>
            <person name="Pearson M."/>
            <person name="Priest M."/>
            <person name="Roberts A."/>
            <person name="Saif S."/>
            <person name="Shea T."/>
            <person name="Sykes S."/>
            <person name="Wortman J."/>
            <person name="Nusbaum C."/>
            <person name="Birren B."/>
        </authorList>
    </citation>
    <scope>NUCLEOTIDE SEQUENCE [LARGE SCALE GENOMIC DNA]</scope>
    <source>
        <strain evidence="1 2">CIP 110306</strain>
    </source>
</reference>
<proteinExistence type="predicted"/>
<name>A0A829HBN0_9GAMM</name>
<evidence type="ECO:0000313" key="2">
    <source>
        <dbReference type="Proteomes" id="UP000014523"/>
    </source>
</evidence>
<dbReference type="AlphaFoldDB" id="A0A829HBN0"/>
<dbReference type="RefSeq" id="WP_016660698.1">
    <property type="nucleotide sequence ID" value="NZ_ASQH01000012.1"/>
</dbReference>
<organism evidence="1 2">
    <name type="scientific">Acinetobacter gyllenbergii CIP 110306 = MTCC 11365</name>
    <dbReference type="NCBI Taxonomy" id="1217657"/>
    <lineage>
        <taxon>Bacteria</taxon>
        <taxon>Pseudomonadati</taxon>
        <taxon>Pseudomonadota</taxon>
        <taxon>Gammaproteobacteria</taxon>
        <taxon>Moraxellales</taxon>
        <taxon>Moraxellaceae</taxon>
        <taxon>Acinetobacter</taxon>
    </lineage>
</organism>